<dbReference type="EMBL" id="ML736788">
    <property type="protein sequence ID" value="KAE8402437.1"/>
    <property type="molecule type" value="Genomic_DNA"/>
</dbReference>
<proteinExistence type="predicted"/>
<feature type="compositionally biased region" description="Polar residues" evidence="1">
    <location>
        <begin position="273"/>
        <end position="296"/>
    </location>
</feature>
<organism evidence="2 3">
    <name type="scientific">Aspergillus pseudonomiae</name>
    <dbReference type="NCBI Taxonomy" id="1506151"/>
    <lineage>
        <taxon>Eukaryota</taxon>
        <taxon>Fungi</taxon>
        <taxon>Dikarya</taxon>
        <taxon>Ascomycota</taxon>
        <taxon>Pezizomycotina</taxon>
        <taxon>Eurotiomycetes</taxon>
        <taxon>Eurotiomycetidae</taxon>
        <taxon>Eurotiales</taxon>
        <taxon>Aspergillaceae</taxon>
        <taxon>Aspergillus</taxon>
        <taxon>Aspergillus subgen. Circumdati</taxon>
    </lineage>
</organism>
<dbReference type="GeneID" id="43672259"/>
<dbReference type="AlphaFoldDB" id="A0A5N6IF24"/>
<keyword evidence="3" id="KW-1185">Reference proteome</keyword>
<gene>
    <name evidence="2" type="ORF">BDV37DRAFT_284748</name>
</gene>
<dbReference type="Pfam" id="PF12511">
    <property type="entry name" value="DUF3716"/>
    <property type="match status" value="1"/>
</dbReference>
<dbReference type="Proteomes" id="UP000325579">
    <property type="component" value="Unassembled WGS sequence"/>
</dbReference>
<accession>A0A5N6IF24</accession>
<evidence type="ECO:0000313" key="3">
    <source>
        <dbReference type="Proteomes" id="UP000325579"/>
    </source>
</evidence>
<dbReference type="OrthoDB" id="4508991at2759"/>
<feature type="region of interest" description="Disordered" evidence="1">
    <location>
        <begin position="269"/>
        <end position="296"/>
    </location>
</feature>
<sequence>MVDLPSAAARIAVNFPDMALLPMIEADREAQVEAMKKRLNWMSVMDTTAVRLLDTVRSGRASGTTAMVQLNHKHHKSAYVLHRSGCKSTKRCDKCTETKSRYEVCIVSPSFRGRALYHGACSNCVARGRGNDCSIRRAFAKAGSQNLDPGNIGAILSFGGLVRTSFSEAKKLKKSEAVVFYESDDEKMAAKNGGESMKEEPDAIESVIPTPSHKATAPSVSLSEVLDAVNRVSDRLVHNTDAVNQVLQRSAKLVASIEFLSSNLQKVPVTASPRPTSRQSALVSGTSSNLGPFPTSGSLKLRPSKFLSGLHRSRTIDDLDEDIVVAEKLLASNQQKNK</sequence>
<protein>
    <submittedName>
        <fullName evidence="2">Uncharacterized protein</fullName>
    </submittedName>
</protein>
<reference evidence="2 3" key="1">
    <citation type="submission" date="2019-04" db="EMBL/GenBank/DDBJ databases">
        <authorList>
            <consortium name="DOE Joint Genome Institute"/>
            <person name="Mondo S."/>
            <person name="Kjaerbolling I."/>
            <person name="Vesth T."/>
            <person name="Frisvad J.C."/>
            <person name="Nybo J.L."/>
            <person name="Theobald S."/>
            <person name="Kildgaard S."/>
            <person name="Isbrandt T."/>
            <person name="Kuo A."/>
            <person name="Sato A."/>
            <person name="Lyhne E.K."/>
            <person name="Kogle M.E."/>
            <person name="Wiebenga A."/>
            <person name="Kun R.S."/>
            <person name="Lubbers R.J."/>
            <person name="Makela M.R."/>
            <person name="Barry K."/>
            <person name="Chovatia M."/>
            <person name="Clum A."/>
            <person name="Daum C."/>
            <person name="Haridas S."/>
            <person name="He G."/>
            <person name="LaButti K."/>
            <person name="Lipzen A."/>
            <person name="Riley R."/>
            <person name="Salamov A."/>
            <person name="Simmons B.A."/>
            <person name="Magnuson J.K."/>
            <person name="Henrissat B."/>
            <person name="Mortensen U.H."/>
            <person name="Larsen T.O."/>
            <person name="Devries R.P."/>
            <person name="Grigoriev I.V."/>
            <person name="Machida M."/>
            <person name="Baker S.E."/>
            <person name="Andersen M.R."/>
            <person name="Cantor M.N."/>
            <person name="Hua S.X."/>
        </authorList>
    </citation>
    <scope>NUCLEOTIDE SEQUENCE [LARGE SCALE GENOMIC DNA]</scope>
    <source>
        <strain evidence="2 3">CBS 119388</strain>
    </source>
</reference>
<evidence type="ECO:0000256" key="1">
    <source>
        <dbReference type="SAM" id="MobiDB-lite"/>
    </source>
</evidence>
<dbReference type="InterPro" id="IPR022190">
    <property type="entry name" value="DUF3716"/>
</dbReference>
<name>A0A5N6IF24_9EURO</name>
<evidence type="ECO:0000313" key="2">
    <source>
        <dbReference type="EMBL" id="KAE8402437.1"/>
    </source>
</evidence>
<accession>A0A5N7D860</accession>
<dbReference type="RefSeq" id="XP_031939756.1">
    <property type="nucleotide sequence ID" value="XM_032087568.1"/>
</dbReference>